<accession>A0A6P8W7Z5</accession>
<keyword evidence="3" id="KW-0560">Oxidoreductase</keyword>
<dbReference type="GO" id="GO:0005507">
    <property type="term" value="F:copper ion binding"/>
    <property type="evidence" value="ECO:0007669"/>
    <property type="project" value="InterPro"/>
</dbReference>
<dbReference type="FunFam" id="2.60.40.420:FF:000079">
    <property type="entry name" value="Laccase 1"/>
    <property type="match status" value="1"/>
</dbReference>
<proteinExistence type="inferred from homology"/>
<evidence type="ECO:0000313" key="10">
    <source>
        <dbReference type="RefSeq" id="XP_034099549.2"/>
    </source>
</evidence>
<dbReference type="Pfam" id="PF00394">
    <property type="entry name" value="Cu-oxidase"/>
    <property type="match status" value="1"/>
</dbReference>
<evidence type="ECO:0000256" key="4">
    <source>
        <dbReference type="ARBA" id="ARBA00023008"/>
    </source>
</evidence>
<dbReference type="CDD" id="cd13905">
    <property type="entry name" value="CuRO_3_tcLLC2_insect_like"/>
    <property type="match status" value="1"/>
</dbReference>
<dbReference type="Pfam" id="PF07731">
    <property type="entry name" value="Cu-oxidase_2"/>
    <property type="match status" value="1"/>
</dbReference>
<evidence type="ECO:0000256" key="5">
    <source>
        <dbReference type="SAM" id="MobiDB-lite"/>
    </source>
</evidence>
<protein>
    <submittedName>
        <fullName evidence="10">Uncharacterized protein LOC117564761</fullName>
    </submittedName>
</protein>
<feature type="region of interest" description="Disordered" evidence="5">
    <location>
        <begin position="962"/>
        <end position="985"/>
    </location>
</feature>
<keyword evidence="4" id="KW-0186">Copper</keyword>
<feature type="domain" description="Plastocyanin-like" evidence="8">
    <location>
        <begin position="297"/>
        <end position="409"/>
    </location>
</feature>
<dbReference type="Proteomes" id="UP000515160">
    <property type="component" value="Chromosome 2L"/>
</dbReference>
<dbReference type="InterPro" id="IPR011706">
    <property type="entry name" value="Cu-oxidase_C"/>
</dbReference>
<dbReference type="InterPro" id="IPR008972">
    <property type="entry name" value="Cupredoxin"/>
</dbReference>
<feature type="region of interest" description="Disordered" evidence="5">
    <location>
        <begin position="496"/>
        <end position="570"/>
    </location>
</feature>
<evidence type="ECO:0000256" key="2">
    <source>
        <dbReference type="ARBA" id="ARBA00022723"/>
    </source>
</evidence>
<dbReference type="PROSITE" id="PS00080">
    <property type="entry name" value="MULTICOPPER_OXIDASE2"/>
    <property type="match status" value="1"/>
</dbReference>
<sequence>MSVTTTTTTAATGTTTLRQQQQHFMKSNHCSSQNMKTNNKLSRPCSLTAPVLFVCTLLLLLERHTTEASGLKTVQKAAPTGITHCEYQEHNNTYRKEQGAVWFDAQDNCLVYSCAAGVGNEPQAHIVVTPIDCSEFYCDVGTELRKTPGSCCGECVRTHCQHNNTLYAVGEAWHNDADCTLLECNRLDNGEITIDSYKRNCRPIDPQCPSWRIERNNCCPVCRPLATSRVEQLDDDTNSPEDIWTAEWYRQHPCRRDCQSDAPPMTCHYTFVVEWYQTFSKACFDCPLNLTDCSRPHCIMGDGLQRSITVVNRMMPGPAIEVCEGDQIVVDVKNNLLGESTTIHWHGLHQKSTPYMDGVPHITQCPISPHATFRYSFPADNSGTHFWHSHTGMQRGDGVFGSLIVRRPKNSDPHGGLYDFDLSEHVLVVQDWIHEPGASIFAFHHHSSGDNKPHNILINGRGRYYNRIWADMKRQHRMASQVQVAPPMLMPLNLSAAQSEEKTDEPSINSSESDDQADKITTLKPMETESEIKNEPSESKLVEMPTTNQTSGSSSNGTAHSRKRRSNLHTIPLEQIPHQVYHVRRGFRYRFRIVNAEYLNCPIVVSIDNHTLTAINSDGYDIEAMEVGSIVTYSGERFDFVLNANQEVDNYWLRLKGLMDCSERFTSAFQVAILRYEGAPDEEPSAKLGYDHNATGIELNVMNRGPGYADTKTVAEMRALPIYDTISGIDDDTLKPEADYKFFVYYDFYRKDNPEFHNADYYSMDANVTQTNRLYTPQLNHISLKFPSVALLPQRNQLTDEMFCNETSLAEQGIDCREKFCKCHHVLQVPLKAVVELIIVDEGFTFYANHPFHLHGNAFRVIGLERLGENVTIEMVKQLDQFKLLKRNFENPPVKDTVTVPDGGYTIIRFEAYNPGYWLFHCHIEFHAEIGMALVFKVGNNDEMQPIPRNFPTCGDYVPDSRADLESSSTADNPASLPTTPAPSTDASSRVFHSHLPFMYLLLSLCLLLGCHR</sequence>
<name>A0A6P8W7Z5_DROAB</name>
<comment type="similarity">
    <text evidence="1">Belongs to the multicopper oxidase family.</text>
</comment>
<feature type="compositionally biased region" description="Basic and acidic residues" evidence="5">
    <location>
        <begin position="526"/>
        <end position="541"/>
    </location>
</feature>
<dbReference type="OrthoDB" id="2121828at2759"/>
<dbReference type="Pfam" id="PF07732">
    <property type="entry name" value="Cu-oxidase_3"/>
    <property type="match status" value="1"/>
</dbReference>
<dbReference type="InterPro" id="IPR001117">
    <property type="entry name" value="Cu-oxidase_2nd"/>
</dbReference>
<dbReference type="InterPro" id="IPR011707">
    <property type="entry name" value="Cu-oxidase-like_N"/>
</dbReference>
<dbReference type="GeneID" id="117564761"/>
<dbReference type="RefSeq" id="XP_034099549.2">
    <property type="nucleotide sequence ID" value="XM_034243658.2"/>
</dbReference>
<dbReference type="CTD" id="34258"/>
<dbReference type="FunFam" id="2.60.40.420:FF:000031">
    <property type="entry name" value="Laccase-2 isoform A"/>
    <property type="match status" value="1"/>
</dbReference>
<dbReference type="CDD" id="cd13884">
    <property type="entry name" value="CuRO_2_tcLCC_insect_like"/>
    <property type="match status" value="1"/>
</dbReference>
<gene>
    <name evidence="10" type="primary">LOC117564761</name>
</gene>
<evidence type="ECO:0000259" key="6">
    <source>
        <dbReference type="Pfam" id="PF00394"/>
    </source>
</evidence>
<dbReference type="AlphaFoldDB" id="A0A6P8W7Z5"/>
<feature type="compositionally biased region" description="Low complexity" evidence="5">
    <location>
        <begin position="546"/>
        <end position="558"/>
    </location>
</feature>
<feature type="compositionally biased region" description="Low complexity" evidence="5">
    <location>
        <begin position="974"/>
        <end position="985"/>
    </location>
</feature>
<dbReference type="InterPro" id="IPR033138">
    <property type="entry name" value="Cu_oxidase_CS"/>
</dbReference>
<evidence type="ECO:0000259" key="8">
    <source>
        <dbReference type="Pfam" id="PF07732"/>
    </source>
</evidence>
<dbReference type="PANTHER" id="PTHR11709:SF394">
    <property type="entry name" value="FI03373P-RELATED"/>
    <property type="match status" value="1"/>
</dbReference>
<feature type="domain" description="Plastocyanin-like" evidence="7">
    <location>
        <begin position="794"/>
        <end position="941"/>
    </location>
</feature>
<dbReference type="GO" id="GO:0006826">
    <property type="term" value="P:iron ion transport"/>
    <property type="evidence" value="ECO:0007669"/>
    <property type="project" value="TreeGrafter"/>
</dbReference>
<dbReference type="InterPro" id="IPR045087">
    <property type="entry name" value="Cu-oxidase_fam"/>
</dbReference>
<dbReference type="Gene3D" id="2.60.40.420">
    <property type="entry name" value="Cupredoxins - blue copper proteins"/>
    <property type="match status" value="3"/>
</dbReference>
<organism evidence="9 10">
    <name type="scientific">Drosophila albomicans</name>
    <name type="common">Fruit fly</name>
    <dbReference type="NCBI Taxonomy" id="7291"/>
    <lineage>
        <taxon>Eukaryota</taxon>
        <taxon>Metazoa</taxon>
        <taxon>Ecdysozoa</taxon>
        <taxon>Arthropoda</taxon>
        <taxon>Hexapoda</taxon>
        <taxon>Insecta</taxon>
        <taxon>Pterygota</taxon>
        <taxon>Neoptera</taxon>
        <taxon>Endopterygota</taxon>
        <taxon>Diptera</taxon>
        <taxon>Brachycera</taxon>
        <taxon>Muscomorpha</taxon>
        <taxon>Ephydroidea</taxon>
        <taxon>Drosophilidae</taxon>
        <taxon>Drosophila</taxon>
    </lineage>
</organism>
<dbReference type="InterPro" id="IPR002355">
    <property type="entry name" value="Cu_oxidase_Cu_BS"/>
</dbReference>
<evidence type="ECO:0000256" key="1">
    <source>
        <dbReference type="ARBA" id="ARBA00010609"/>
    </source>
</evidence>
<feature type="domain" description="Plastocyanin-like" evidence="6">
    <location>
        <begin position="552"/>
        <end position="679"/>
    </location>
</feature>
<dbReference type="CDD" id="cd13858">
    <property type="entry name" value="CuRO_1_tcLCC2_insect_like"/>
    <property type="match status" value="1"/>
</dbReference>
<keyword evidence="9" id="KW-1185">Reference proteome</keyword>
<dbReference type="SUPFAM" id="SSF49503">
    <property type="entry name" value="Cupredoxins"/>
    <property type="match status" value="3"/>
</dbReference>
<dbReference type="PANTHER" id="PTHR11709">
    <property type="entry name" value="MULTI-COPPER OXIDASE"/>
    <property type="match status" value="1"/>
</dbReference>
<dbReference type="FunFam" id="2.60.40.420:FF:000045">
    <property type="entry name" value="Laccase 2"/>
    <property type="match status" value="1"/>
</dbReference>
<evidence type="ECO:0000259" key="7">
    <source>
        <dbReference type="Pfam" id="PF07731"/>
    </source>
</evidence>
<keyword evidence="2" id="KW-0479">Metal-binding</keyword>
<dbReference type="GO" id="GO:0016491">
    <property type="term" value="F:oxidoreductase activity"/>
    <property type="evidence" value="ECO:0007669"/>
    <property type="project" value="UniProtKB-KW"/>
</dbReference>
<dbReference type="GO" id="GO:0005886">
    <property type="term" value="C:plasma membrane"/>
    <property type="evidence" value="ECO:0007669"/>
    <property type="project" value="TreeGrafter"/>
</dbReference>
<dbReference type="SUPFAM" id="SSF57603">
    <property type="entry name" value="FnI-like domain"/>
    <property type="match status" value="1"/>
</dbReference>
<evidence type="ECO:0000256" key="3">
    <source>
        <dbReference type="ARBA" id="ARBA00023002"/>
    </source>
</evidence>
<reference evidence="10" key="1">
    <citation type="submission" date="2025-08" db="UniProtKB">
        <authorList>
            <consortium name="RefSeq"/>
        </authorList>
    </citation>
    <scope>IDENTIFICATION</scope>
    <source>
        <strain evidence="10">15112-1751.03</strain>
        <tissue evidence="10">Whole Adult</tissue>
    </source>
</reference>
<evidence type="ECO:0000313" key="9">
    <source>
        <dbReference type="Proteomes" id="UP000515160"/>
    </source>
</evidence>
<dbReference type="PROSITE" id="PS00079">
    <property type="entry name" value="MULTICOPPER_OXIDASE1"/>
    <property type="match status" value="1"/>
</dbReference>